<reference evidence="2" key="1">
    <citation type="submission" date="2022-11" db="UniProtKB">
        <authorList>
            <consortium name="WormBaseParasite"/>
        </authorList>
    </citation>
    <scope>IDENTIFICATION</scope>
</reference>
<dbReference type="WBParaSite" id="ES5_v2.g16531.t1">
    <property type="protein sequence ID" value="ES5_v2.g16531.t1"/>
    <property type="gene ID" value="ES5_v2.g16531"/>
</dbReference>
<accession>A0AC34FHT6</accession>
<proteinExistence type="predicted"/>
<name>A0AC34FHT6_9BILA</name>
<sequence>MFKRLRQFFIRRKNKKSFSTKSKYFSPPPSVYKQSFEFPPEPEPSMFQTPRKSIISVAESSQLFESNFQLSRIPTFHIRSESGWQSSKPYSQNATRFRFHSSYNRFHSSKCSNKGGFRSSRCLNQSGGTPRRTKPKPPIHSCKSTPRKHIYQQSNRPKYQPCDFNTDFDISN</sequence>
<evidence type="ECO:0000313" key="2">
    <source>
        <dbReference type="WBParaSite" id="ES5_v2.g16531.t1"/>
    </source>
</evidence>
<protein>
    <submittedName>
        <fullName evidence="2">Uncharacterized protein</fullName>
    </submittedName>
</protein>
<organism evidence="1 2">
    <name type="scientific">Panagrolaimus sp. ES5</name>
    <dbReference type="NCBI Taxonomy" id="591445"/>
    <lineage>
        <taxon>Eukaryota</taxon>
        <taxon>Metazoa</taxon>
        <taxon>Ecdysozoa</taxon>
        <taxon>Nematoda</taxon>
        <taxon>Chromadorea</taxon>
        <taxon>Rhabditida</taxon>
        <taxon>Tylenchina</taxon>
        <taxon>Panagrolaimomorpha</taxon>
        <taxon>Panagrolaimoidea</taxon>
        <taxon>Panagrolaimidae</taxon>
        <taxon>Panagrolaimus</taxon>
    </lineage>
</organism>
<evidence type="ECO:0000313" key="1">
    <source>
        <dbReference type="Proteomes" id="UP000887579"/>
    </source>
</evidence>
<dbReference type="Proteomes" id="UP000887579">
    <property type="component" value="Unplaced"/>
</dbReference>